<dbReference type="EMBL" id="NIXP01000006">
    <property type="protein sequence ID" value="OWR35517.1"/>
    <property type="molecule type" value="Genomic_DNA"/>
</dbReference>
<gene>
    <name evidence="2" type="ORF">CEE55_01595</name>
</gene>
<dbReference type="Pfam" id="PF04448">
    <property type="entry name" value="DUF551"/>
    <property type="match status" value="1"/>
</dbReference>
<evidence type="ECO:0000313" key="3">
    <source>
        <dbReference type="Proteomes" id="UP000197904"/>
    </source>
</evidence>
<organism evidence="2 3">
    <name type="scientific">Stenotrophomonas pavanii</name>
    <dbReference type="NCBI Taxonomy" id="487698"/>
    <lineage>
        <taxon>Bacteria</taxon>
        <taxon>Pseudomonadati</taxon>
        <taxon>Pseudomonadota</taxon>
        <taxon>Gammaproteobacteria</taxon>
        <taxon>Lysobacterales</taxon>
        <taxon>Lysobacteraceae</taxon>
        <taxon>Stenotrophomonas</taxon>
    </lineage>
</organism>
<dbReference type="RefSeq" id="WP_088475808.1">
    <property type="nucleotide sequence ID" value="NZ_NIXP01000006.1"/>
</dbReference>
<evidence type="ECO:0000313" key="2">
    <source>
        <dbReference type="EMBL" id="OWR35517.1"/>
    </source>
</evidence>
<evidence type="ECO:0000259" key="1">
    <source>
        <dbReference type="Pfam" id="PF04448"/>
    </source>
</evidence>
<accession>A0A246L3M0</accession>
<comment type="caution">
    <text evidence="2">The sequence shown here is derived from an EMBL/GenBank/DDBJ whole genome shotgun (WGS) entry which is preliminary data.</text>
</comment>
<reference evidence="2 3" key="1">
    <citation type="submission" date="2017-06" db="EMBL/GenBank/DDBJ databases">
        <authorList>
            <person name="Kim H.J."/>
            <person name="Triplett B.A."/>
        </authorList>
    </citation>
    <scope>NUCLEOTIDE SEQUENCE [LARGE SCALE GENOMIC DNA]</scope>
    <source>
        <strain evidence="2 3">S18795</strain>
    </source>
</reference>
<dbReference type="AlphaFoldDB" id="A0A246L3M0"/>
<name>A0A246L3M0_9GAMM</name>
<protein>
    <recommendedName>
        <fullName evidence="1">DUF551 domain-containing protein</fullName>
    </recommendedName>
</protein>
<dbReference type="InterPro" id="IPR007539">
    <property type="entry name" value="DUF551"/>
</dbReference>
<dbReference type="Proteomes" id="UP000197904">
    <property type="component" value="Unassembled WGS sequence"/>
</dbReference>
<feature type="domain" description="DUF551" evidence="1">
    <location>
        <begin position="81"/>
        <end position="130"/>
    </location>
</feature>
<sequence length="133" mass="15156">MIEIEMKIREFLEHELEEYWENRLVERLGLTSETRQAMDIIASAFRPQWQPIETAPKDASVLVTFTRGDIPEGQKSMPGVMVAYWDAYYAEGGNGHDGVGNGWTDAHSGEQCHLHYGHPTHWQPLPVPPEDKP</sequence>
<proteinExistence type="predicted"/>